<reference evidence="8 9" key="1">
    <citation type="submission" date="2017-10" db="EMBL/GenBank/DDBJ databases">
        <title>Bacillus sp. nov., a halophilic bacterium isolated from a Keqin Lake.</title>
        <authorList>
            <person name="Wang H."/>
        </authorList>
    </citation>
    <scope>NUCLEOTIDE SEQUENCE [LARGE SCALE GENOMIC DNA]</scope>
    <source>
        <strain evidence="8 9">KQ-12</strain>
    </source>
</reference>
<keyword evidence="5 6" id="KW-0472">Membrane</keyword>
<evidence type="ECO:0000256" key="2">
    <source>
        <dbReference type="ARBA" id="ARBA00022475"/>
    </source>
</evidence>
<sequence>MIPFILKDLKIMMRDRTELIVLLLMPFILIGILGFALRGIFEGDTAALHMDVAILQEDHEEEGIALFIEELENKSLPFESIASLTDVARETSPTQLLYTMLEEGDLSEMVNVKDVTNIDEAKELIQREEIVAALTIPDGFTFDSLQKMLLDEGEGSELRILMNESGSLHANIFHDIIQQFVKELNFEYAIAMASGSEGTNLSEVEEVSLGGIDTISTREPVSSLQYYALGIAVMFILYVSSTLASKAFVEKKQHVFHRILLSGTHPMTYLSGKFVSGTLISFLQLVILFLLSTFVFQAFNPVSVNFWLGIAGISAILSLCVGGLSMLLTSISVRYDSDAVSAIFSGGVVSLFAFVGGSFFPTENMPEFFTFLGSWTPNGAGLTAYLQWLQGYEGTTVIRSLVRILMITSGVVLLSIVIFPKRRSKPS</sequence>
<dbReference type="PANTHER" id="PTHR30294">
    <property type="entry name" value="MEMBRANE COMPONENT OF ABC TRANSPORTER YHHJ-RELATED"/>
    <property type="match status" value="1"/>
</dbReference>
<dbReference type="PANTHER" id="PTHR30294:SF48">
    <property type="entry name" value="LINEARMYCIN RESISTANCE PERMEASE PROTEIN LNRM"/>
    <property type="match status" value="1"/>
</dbReference>
<dbReference type="GO" id="GO:0005886">
    <property type="term" value="C:plasma membrane"/>
    <property type="evidence" value="ECO:0007669"/>
    <property type="project" value="UniProtKB-SubCell"/>
</dbReference>
<dbReference type="Pfam" id="PF12698">
    <property type="entry name" value="ABC2_membrane_3"/>
    <property type="match status" value="1"/>
</dbReference>
<gene>
    <name evidence="8" type="ORF">CR194_05655</name>
</gene>
<evidence type="ECO:0000256" key="6">
    <source>
        <dbReference type="SAM" id="Phobius"/>
    </source>
</evidence>
<feature type="transmembrane region" description="Helical" evidence="6">
    <location>
        <begin position="20"/>
        <end position="41"/>
    </location>
</feature>
<feature type="transmembrane region" description="Helical" evidence="6">
    <location>
        <begin position="401"/>
        <end position="419"/>
    </location>
</feature>
<keyword evidence="9" id="KW-1185">Reference proteome</keyword>
<evidence type="ECO:0000313" key="9">
    <source>
        <dbReference type="Proteomes" id="UP000248214"/>
    </source>
</evidence>
<evidence type="ECO:0000313" key="8">
    <source>
        <dbReference type="EMBL" id="PYZ95000.1"/>
    </source>
</evidence>
<accession>A0A323TK94</accession>
<evidence type="ECO:0000256" key="1">
    <source>
        <dbReference type="ARBA" id="ARBA00004651"/>
    </source>
</evidence>
<dbReference type="Proteomes" id="UP000248214">
    <property type="component" value="Unassembled WGS sequence"/>
</dbReference>
<dbReference type="OrthoDB" id="3078158at2"/>
<evidence type="ECO:0000256" key="4">
    <source>
        <dbReference type="ARBA" id="ARBA00022989"/>
    </source>
</evidence>
<proteinExistence type="predicted"/>
<name>A0A323TK94_9BACI</name>
<keyword evidence="4 6" id="KW-1133">Transmembrane helix</keyword>
<dbReference type="InterPro" id="IPR013525">
    <property type="entry name" value="ABC2_TM"/>
</dbReference>
<evidence type="ECO:0000256" key="5">
    <source>
        <dbReference type="ARBA" id="ARBA00023136"/>
    </source>
</evidence>
<feature type="transmembrane region" description="Helical" evidence="6">
    <location>
        <begin position="306"/>
        <end position="328"/>
    </location>
</feature>
<keyword evidence="2" id="KW-1003">Cell membrane</keyword>
<protein>
    <submittedName>
        <fullName evidence="8">Multidrug ABC transporter permease</fullName>
    </submittedName>
</protein>
<evidence type="ECO:0000256" key="3">
    <source>
        <dbReference type="ARBA" id="ARBA00022692"/>
    </source>
</evidence>
<dbReference type="GO" id="GO:0140359">
    <property type="term" value="F:ABC-type transporter activity"/>
    <property type="evidence" value="ECO:0007669"/>
    <property type="project" value="InterPro"/>
</dbReference>
<feature type="transmembrane region" description="Helical" evidence="6">
    <location>
        <begin position="226"/>
        <end position="249"/>
    </location>
</feature>
<dbReference type="Gene3D" id="3.40.1710.10">
    <property type="entry name" value="abc type-2 transporter like domain"/>
    <property type="match status" value="1"/>
</dbReference>
<organism evidence="8 9">
    <name type="scientific">Salipaludibacillus keqinensis</name>
    <dbReference type="NCBI Taxonomy" id="2045207"/>
    <lineage>
        <taxon>Bacteria</taxon>
        <taxon>Bacillati</taxon>
        <taxon>Bacillota</taxon>
        <taxon>Bacilli</taxon>
        <taxon>Bacillales</taxon>
        <taxon>Bacillaceae</taxon>
    </lineage>
</organism>
<dbReference type="InterPro" id="IPR051449">
    <property type="entry name" value="ABC-2_transporter_component"/>
</dbReference>
<dbReference type="EMBL" id="PDOD01000001">
    <property type="protein sequence ID" value="PYZ95000.1"/>
    <property type="molecule type" value="Genomic_DNA"/>
</dbReference>
<evidence type="ECO:0000259" key="7">
    <source>
        <dbReference type="Pfam" id="PF12698"/>
    </source>
</evidence>
<feature type="transmembrane region" description="Helical" evidence="6">
    <location>
        <begin position="270"/>
        <end position="294"/>
    </location>
</feature>
<feature type="transmembrane region" description="Helical" evidence="6">
    <location>
        <begin position="340"/>
        <end position="360"/>
    </location>
</feature>
<keyword evidence="3 6" id="KW-0812">Transmembrane</keyword>
<dbReference type="RefSeq" id="WP_110608635.1">
    <property type="nucleotide sequence ID" value="NZ_PDOD01000001.1"/>
</dbReference>
<comment type="subcellular location">
    <subcellularLocation>
        <location evidence="1">Cell membrane</location>
        <topology evidence="1">Multi-pass membrane protein</topology>
    </subcellularLocation>
</comment>
<dbReference type="AlphaFoldDB" id="A0A323TK94"/>
<comment type="caution">
    <text evidence="8">The sequence shown here is derived from an EMBL/GenBank/DDBJ whole genome shotgun (WGS) entry which is preliminary data.</text>
</comment>
<feature type="domain" description="ABC-2 type transporter transmembrane" evidence="7">
    <location>
        <begin position="19"/>
        <end position="418"/>
    </location>
</feature>